<dbReference type="GO" id="GO:0008168">
    <property type="term" value="F:methyltransferase activity"/>
    <property type="evidence" value="ECO:0007669"/>
    <property type="project" value="UniProtKB-KW"/>
</dbReference>
<keyword evidence="3" id="KW-1185">Reference proteome</keyword>
<dbReference type="CDD" id="cd02440">
    <property type="entry name" value="AdoMet_MTases"/>
    <property type="match status" value="1"/>
</dbReference>
<keyword evidence="2" id="KW-0489">Methyltransferase</keyword>
<dbReference type="AlphaFoldDB" id="A0A967C835"/>
<sequence length="424" mass="45941">MTDSVRDQYEAYPYPSRDPAEEATRLVVGSPSNLMELNHYLYAGRRDFSRPFRALVAGGGTGDAAIMLAQQLSDAAQAGTGSPGSNPGAKRGGEVVYLDLSQSSRSVAEARAGARGLTNIRFVTGSLLEVGKLDLGVFDYIDCCGVLHHLKEPAAGLSALAGLLKDDGGMGLMVYGTLGRDGVYPLQEMLRRLAGDQPLAEQVTLARRLLGNLPASNLFARNPVLRDHGGSDAELVDLLLHSQDRAYLVEEVAALVEGCGLKLVTFIEPLRYDPATYVKDPVLLKALSGLSPLERAAFAEKLAGNLKTHVFYVTKNLIEDTVASPAGRDAVPCLRVMQGPQLAKAVQRDLSLKGEFDGLALQFPLPRLAPAILPWIDGQTPLSKIQETLQDLDPRHDWARFKVQFDQLYAVLNGLNHLFIRYPV</sequence>
<dbReference type="InterPro" id="IPR029063">
    <property type="entry name" value="SAM-dependent_MTases_sf"/>
</dbReference>
<dbReference type="InterPro" id="IPR013217">
    <property type="entry name" value="Methyltransf_12"/>
</dbReference>
<dbReference type="GO" id="GO:0032259">
    <property type="term" value="P:methylation"/>
    <property type="evidence" value="ECO:0007669"/>
    <property type="project" value="UniProtKB-KW"/>
</dbReference>
<feature type="domain" description="Methyltransferase type 12" evidence="1">
    <location>
        <begin position="57"/>
        <end position="168"/>
    </location>
</feature>
<dbReference type="SUPFAM" id="SSF53335">
    <property type="entry name" value="S-adenosyl-L-methionine-dependent methyltransferases"/>
    <property type="match status" value="1"/>
</dbReference>
<dbReference type="Proteomes" id="UP000761264">
    <property type="component" value="Unassembled WGS sequence"/>
</dbReference>
<comment type="caution">
    <text evidence="2">The sequence shown here is derived from an EMBL/GenBank/DDBJ whole genome shotgun (WGS) entry which is preliminary data.</text>
</comment>
<keyword evidence="2" id="KW-0808">Transferase</keyword>
<evidence type="ECO:0000313" key="3">
    <source>
        <dbReference type="Proteomes" id="UP000761264"/>
    </source>
</evidence>
<dbReference type="Gene3D" id="3.40.50.150">
    <property type="entry name" value="Vaccinia Virus protein VP39"/>
    <property type="match status" value="1"/>
</dbReference>
<reference evidence="2" key="1">
    <citation type="submission" date="2020-03" db="EMBL/GenBank/DDBJ databases">
        <title>Genome of Pelagibius litoralis DSM 21314T.</title>
        <authorList>
            <person name="Wang G."/>
        </authorList>
    </citation>
    <scope>NUCLEOTIDE SEQUENCE</scope>
    <source>
        <strain evidence="2">DSM 21314</strain>
    </source>
</reference>
<dbReference type="Pfam" id="PF08242">
    <property type="entry name" value="Methyltransf_12"/>
    <property type="match status" value="1"/>
</dbReference>
<dbReference type="RefSeq" id="WP_167222466.1">
    <property type="nucleotide sequence ID" value="NZ_JAAQPH010000004.1"/>
</dbReference>
<protein>
    <submittedName>
        <fullName evidence="2">Methyltransferase</fullName>
    </submittedName>
</protein>
<evidence type="ECO:0000313" key="2">
    <source>
        <dbReference type="EMBL" id="NIA68152.1"/>
    </source>
</evidence>
<evidence type="ECO:0000259" key="1">
    <source>
        <dbReference type="Pfam" id="PF08242"/>
    </source>
</evidence>
<organism evidence="2 3">
    <name type="scientific">Pelagibius litoralis</name>
    <dbReference type="NCBI Taxonomy" id="374515"/>
    <lineage>
        <taxon>Bacteria</taxon>
        <taxon>Pseudomonadati</taxon>
        <taxon>Pseudomonadota</taxon>
        <taxon>Alphaproteobacteria</taxon>
        <taxon>Rhodospirillales</taxon>
        <taxon>Rhodovibrionaceae</taxon>
        <taxon>Pelagibius</taxon>
    </lineage>
</organism>
<gene>
    <name evidence="2" type="ORF">HBA54_06070</name>
</gene>
<dbReference type="EMBL" id="JAAQPH010000004">
    <property type="protein sequence ID" value="NIA68152.1"/>
    <property type="molecule type" value="Genomic_DNA"/>
</dbReference>
<name>A0A967C835_9PROT</name>
<proteinExistence type="predicted"/>
<accession>A0A967C835</accession>